<sequence>MMLKSFTTVAAAALLAGACHFSADAEERDPGPQVSRNYQVGAFEKIAVAGPYEVNVVTGGQPGVSATGGENLLSETDVVVEDGTLKIMPKKRKGIRWSWTNNGKAVFTVNAAMLRKAAIAGSGGISIDKIAGDFEGDVAGSGDLRLASVAGGAVKLSIAGSGDVTAAGKADSVDLSIAGSGDINAGGLATRAAEVSIAGSGSVSANASMTADVSIMGSGDVDITGGAKCNVSKHGSGNVRCG</sequence>
<gene>
    <name evidence="3" type="ORF">D3M59_05350</name>
</gene>
<evidence type="ECO:0000259" key="2">
    <source>
        <dbReference type="Pfam" id="PF10988"/>
    </source>
</evidence>
<accession>A0A418Q395</accession>
<feature type="signal peptide" evidence="1">
    <location>
        <begin position="1"/>
        <end position="25"/>
    </location>
</feature>
<proteinExistence type="predicted"/>
<dbReference type="Gene3D" id="2.160.20.120">
    <property type="match status" value="1"/>
</dbReference>
<evidence type="ECO:0000256" key="1">
    <source>
        <dbReference type="SAM" id="SignalP"/>
    </source>
</evidence>
<dbReference type="EMBL" id="QXTF01000001">
    <property type="protein sequence ID" value="RIX32373.1"/>
    <property type="molecule type" value="Genomic_DNA"/>
</dbReference>
<dbReference type="PROSITE" id="PS51257">
    <property type="entry name" value="PROKAR_LIPOPROTEIN"/>
    <property type="match status" value="1"/>
</dbReference>
<keyword evidence="4" id="KW-1185">Reference proteome</keyword>
<dbReference type="Proteomes" id="UP000285023">
    <property type="component" value="Unassembled WGS sequence"/>
</dbReference>
<dbReference type="RefSeq" id="WP_119532251.1">
    <property type="nucleotide sequence ID" value="NZ_QXTF01000001.1"/>
</dbReference>
<dbReference type="OrthoDB" id="7841570at2"/>
<dbReference type="AlphaFoldDB" id="A0A418Q395"/>
<comment type="caution">
    <text evidence="3">The sequence shown here is derived from an EMBL/GenBank/DDBJ whole genome shotgun (WGS) entry which is preliminary data.</text>
</comment>
<protein>
    <submittedName>
        <fullName evidence="3">DUF2807 domain-containing protein</fullName>
    </submittedName>
</protein>
<keyword evidence="1" id="KW-0732">Signal</keyword>
<dbReference type="InterPro" id="IPR021255">
    <property type="entry name" value="DUF2807"/>
</dbReference>
<feature type="domain" description="Putative auto-transporter adhesin head GIN" evidence="2">
    <location>
        <begin position="42"/>
        <end position="226"/>
    </location>
</feature>
<organism evidence="3 4">
    <name type="scientific">Sphingomonas edaphi</name>
    <dbReference type="NCBI Taxonomy" id="2315689"/>
    <lineage>
        <taxon>Bacteria</taxon>
        <taxon>Pseudomonadati</taxon>
        <taxon>Pseudomonadota</taxon>
        <taxon>Alphaproteobacteria</taxon>
        <taxon>Sphingomonadales</taxon>
        <taxon>Sphingomonadaceae</taxon>
        <taxon>Sphingomonas</taxon>
    </lineage>
</organism>
<evidence type="ECO:0000313" key="4">
    <source>
        <dbReference type="Proteomes" id="UP000285023"/>
    </source>
</evidence>
<dbReference type="Pfam" id="PF10988">
    <property type="entry name" value="DUF2807"/>
    <property type="match status" value="1"/>
</dbReference>
<evidence type="ECO:0000313" key="3">
    <source>
        <dbReference type="EMBL" id="RIX32373.1"/>
    </source>
</evidence>
<feature type="chain" id="PRO_5019023957" evidence="1">
    <location>
        <begin position="26"/>
        <end position="242"/>
    </location>
</feature>
<reference evidence="3 4" key="1">
    <citation type="submission" date="2018-09" db="EMBL/GenBank/DDBJ databases">
        <title>Sphingomonas sp. DAC4.</title>
        <authorList>
            <person name="Seo T."/>
        </authorList>
    </citation>
    <scope>NUCLEOTIDE SEQUENCE [LARGE SCALE GENOMIC DNA]</scope>
    <source>
        <strain evidence="3 4">DAC4</strain>
    </source>
</reference>
<name>A0A418Q395_9SPHN</name>